<dbReference type="SMART" id="SM00255">
    <property type="entry name" value="TIR"/>
    <property type="match status" value="2"/>
</dbReference>
<accession>A0A498J1R3</accession>
<dbReference type="Pfam" id="PF07725">
    <property type="entry name" value="LRR_3"/>
    <property type="match status" value="1"/>
</dbReference>
<evidence type="ECO:0000256" key="4">
    <source>
        <dbReference type="SAM" id="MobiDB-lite"/>
    </source>
</evidence>
<dbReference type="PANTHER" id="PTHR11017">
    <property type="entry name" value="LEUCINE-RICH REPEAT-CONTAINING PROTEIN"/>
    <property type="match status" value="1"/>
</dbReference>
<dbReference type="GO" id="GO:0006952">
    <property type="term" value="P:defense response"/>
    <property type="evidence" value="ECO:0007669"/>
    <property type="project" value="InterPro"/>
</dbReference>
<dbReference type="InterPro" id="IPR044974">
    <property type="entry name" value="Disease_R_plants"/>
</dbReference>
<dbReference type="PROSITE" id="PS50104">
    <property type="entry name" value="TIR"/>
    <property type="match status" value="2"/>
</dbReference>
<keyword evidence="8" id="KW-1185">Reference proteome</keyword>
<dbReference type="InterPro" id="IPR032675">
    <property type="entry name" value="LRR_dom_sf"/>
</dbReference>
<feature type="transmembrane region" description="Helical" evidence="5">
    <location>
        <begin position="99"/>
        <end position="120"/>
    </location>
</feature>
<evidence type="ECO:0000259" key="6">
    <source>
        <dbReference type="PROSITE" id="PS50104"/>
    </source>
</evidence>
<feature type="compositionally biased region" description="Acidic residues" evidence="4">
    <location>
        <begin position="1210"/>
        <end position="1222"/>
    </location>
</feature>
<evidence type="ECO:0000256" key="2">
    <source>
        <dbReference type="ARBA" id="ARBA00022737"/>
    </source>
</evidence>
<dbReference type="Gene3D" id="3.80.10.10">
    <property type="entry name" value="Ribonuclease Inhibitor"/>
    <property type="match status" value="4"/>
</dbReference>
<keyword evidence="5" id="KW-1133">Transmembrane helix</keyword>
<keyword evidence="5" id="KW-0812">Transmembrane</keyword>
<reference evidence="7 8" key="1">
    <citation type="submission" date="2018-10" db="EMBL/GenBank/DDBJ databases">
        <title>A high-quality apple genome assembly.</title>
        <authorList>
            <person name="Hu J."/>
        </authorList>
    </citation>
    <scope>NUCLEOTIDE SEQUENCE [LARGE SCALE GENOMIC DNA]</scope>
    <source>
        <strain evidence="8">cv. HFTH1</strain>
        <tissue evidence="7">Young leaf</tissue>
    </source>
</reference>
<dbReference type="FunFam" id="3.40.50.10140:FF:000007">
    <property type="entry name" value="Disease resistance protein (TIR-NBS-LRR class)"/>
    <property type="match status" value="1"/>
</dbReference>
<dbReference type="Pfam" id="PF01582">
    <property type="entry name" value="TIR"/>
    <property type="match status" value="2"/>
</dbReference>
<dbReference type="SUPFAM" id="SSF52058">
    <property type="entry name" value="L domain-like"/>
    <property type="match status" value="2"/>
</dbReference>
<dbReference type="InterPro" id="IPR011713">
    <property type="entry name" value="Leu-rich_rpt_3"/>
</dbReference>
<feature type="compositionally biased region" description="Low complexity" evidence="4">
    <location>
        <begin position="127"/>
        <end position="138"/>
    </location>
</feature>
<evidence type="ECO:0000256" key="5">
    <source>
        <dbReference type="SAM" id="Phobius"/>
    </source>
</evidence>
<protein>
    <recommendedName>
        <fullName evidence="6">TIR domain-containing protein</fullName>
    </recommendedName>
</protein>
<dbReference type="SUPFAM" id="SSF52200">
    <property type="entry name" value="Toll/Interleukin receptor TIR domain"/>
    <property type="match status" value="2"/>
</dbReference>
<dbReference type="EMBL" id="RDQH01000336">
    <property type="protein sequence ID" value="RXH87763.1"/>
    <property type="molecule type" value="Genomic_DNA"/>
</dbReference>
<evidence type="ECO:0000313" key="8">
    <source>
        <dbReference type="Proteomes" id="UP000290289"/>
    </source>
</evidence>
<evidence type="ECO:0000256" key="1">
    <source>
        <dbReference type="ARBA" id="ARBA00022614"/>
    </source>
</evidence>
<keyword evidence="1" id="KW-0433">Leucine-rich repeat</keyword>
<dbReference type="InterPro" id="IPR045344">
    <property type="entry name" value="C-JID"/>
</dbReference>
<evidence type="ECO:0000256" key="3">
    <source>
        <dbReference type="ARBA" id="ARBA00023027"/>
    </source>
</evidence>
<feature type="domain" description="TIR" evidence="6">
    <location>
        <begin position="1"/>
        <end position="96"/>
    </location>
</feature>
<dbReference type="Gene3D" id="3.40.50.10140">
    <property type="entry name" value="Toll/interleukin-1 receptor homology (TIR) domain"/>
    <property type="match status" value="2"/>
</dbReference>
<evidence type="ECO:0000313" key="7">
    <source>
        <dbReference type="EMBL" id="RXH87763.1"/>
    </source>
</evidence>
<keyword evidence="3" id="KW-0520">NAD</keyword>
<sequence length="1289" mass="146185">VKTSLLVDDTRKKYNWEKSRLSVIIFSKKYASSTWCLNELVHILKCKKKYGQMVVSIFYDISPSDVRKQKGSYADAFVELENCLQFNMRILLSNRGMELIGFFPVFNIVVIAIGTLLYMYCRSLTFSSSTSSSGAADAAADDNDDDVDKPPLREKYDVFISFRGEDTRLTFTSHLHAALLRKKIETYIDNRLKKGDEIGPALREAIEKSRLSVIIFSKNYASSTWCLNELVHILECKKIYGQMVVSIFYDISPSDVRKQKGSYADAFAELENRFKDRMDKVIGWKAALGTEKVQAIFFNGEQILDRADFKRMYNMRLLGVGSWGWGGKILNSKTLLLLPNSLRYLFWCIYPLKSLPPEFSLENLVELHMPFSRVTKLWDGGQNPINLKVLNVYCSVHLTALPNLSGSPNIERINLERCDMLVEIPSDIKDLDKLTYLNLSWCKRLKYLPEMPDNLEFLGLRFSGIKELPSSVWSHEKISSLDIRQCDELKELPSNTCKLNVSDFSLRGCRSFEKFWELPRGIGNLDLSSTAIKLLPTSSMECLTTLTLNGCKNLASLPWRIWKLKSLEVFNLRNCSELKVVPSSIYKLKNLKYLSFAGCRKLQYFPWRTGSVGFLSLEEVKLQHSGILEIPQYLKNLDKLTYLDLSLCKLLEYLPEMPGNLESLNLHGSGIKELPLSVWSHEKISSLDITHCEKLKELPSDTCKLKVSGAFSLNGCTSLEKFWELPRGIGKLNLSLTRIKVLPTSSMRCLLCLTKLKLRNCINIASLLPSICKLKSLEELDLSRCSALRVVPSSIYELTNIKTLSFSCCRKLRNFAQPTAGSVGFLSLEVLNLHGSGILEIPEGVICSTSLRVLNLGKTKIRSIPSSIKQVSQLFRLCLFGCKSLRSLPELPMLRRLHADFCKSLKTVSSSRTAITRCWNRYELLQEEHTFIECPSLGYDARSSIMVDSQLRIMRVATASSRLKEEKEDYVCFSTASSNLEEEEEEEYYEEHCECSYKEDYEKYSGPLVTIVCPGDEIPNWFVHQNEGASINVPLPANWFREGFLGFALSFVASKLCVLKGTFRCFYNFKTGEGEIYRVRCKSTIYATTEIDGDDDDEFYFDSHLPHVFVLYNDLEHEHVSKLCKGLEHGNVVFLSTGLERPSALYDRVTEVSVSFEQEWEFGTEVEKCGLCLLYARDAEKLKCDVMSRQEQDEHATSGSGDPEASGSNESEEASGSDDSEGESGSGGRKRKRESEEASGSDGSEGESGRRGSKRRRLVLRKQVEEMSLSKQVEVMRQMQVEGINLLLV</sequence>
<comment type="caution">
    <text evidence="7">The sequence shown here is derived from an EMBL/GenBank/DDBJ whole genome shotgun (WGS) entry which is preliminary data.</text>
</comment>
<keyword evidence="5" id="KW-0472">Membrane</keyword>
<dbReference type="InterPro" id="IPR000157">
    <property type="entry name" value="TIR_dom"/>
</dbReference>
<dbReference type="InterPro" id="IPR035897">
    <property type="entry name" value="Toll_tir_struct_dom_sf"/>
</dbReference>
<dbReference type="PANTHER" id="PTHR11017:SF574">
    <property type="entry name" value="ADP-RIBOSYL CYCLASE_CYCLIC ADP-RIBOSE HYDROLASE"/>
    <property type="match status" value="1"/>
</dbReference>
<dbReference type="Proteomes" id="UP000290289">
    <property type="component" value="Chromosome 10"/>
</dbReference>
<gene>
    <name evidence="7" type="ORF">DVH24_034663</name>
</gene>
<feature type="region of interest" description="Disordered" evidence="4">
    <location>
        <begin position="127"/>
        <end position="149"/>
    </location>
</feature>
<dbReference type="Pfam" id="PF20160">
    <property type="entry name" value="C-JID"/>
    <property type="match status" value="1"/>
</dbReference>
<dbReference type="GO" id="GO:0007165">
    <property type="term" value="P:signal transduction"/>
    <property type="evidence" value="ECO:0007669"/>
    <property type="project" value="InterPro"/>
</dbReference>
<name>A0A498J1R3_MALDO</name>
<feature type="domain" description="TIR" evidence="6">
    <location>
        <begin position="154"/>
        <end position="282"/>
    </location>
</feature>
<proteinExistence type="predicted"/>
<feature type="region of interest" description="Disordered" evidence="4">
    <location>
        <begin position="1190"/>
        <end position="1259"/>
    </location>
</feature>
<keyword evidence="2" id="KW-0677">Repeat</keyword>
<organism evidence="7 8">
    <name type="scientific">Malus domestica</name>
    <name type="common">Apple</name>
    <name type="synonym">Pyrus malus</name>
    <dbReference type="NCBI Taxonomy" id="3750"/>
    <lineage>
        <taxon>Eukaryota</taxon>
        <taxon>Viridiplantae</taxon>
        <taxon>Streptophyta</taxon>
        <taxon>Embryophyta</taxon>
        <taxon>Tracheophyta</taxon>
        <taxon>Spermatophyta</taxon>
        <taxon>Magnoliopsida</taxon>
        <taxon>eudicotyledons</taxon>
        <taxon>Gunneridae</taxon>
        <taxon>Pentapetalae</taxon>
        <taxon>rosids</taxon>
        <taxon>fabids</taxon>
        <taxon>Rosales</taxon>
        <taxon>Rosaceae</taxon>
        <taxon>Amygdaloideae</taxon>
        <taxon>Maleae</taxon>
        <taxon>Malus</taxon>
    </lineage>
</organism>
<feature type="non-terminal residue" evidence="7">
    <location>
        <position position="1"/>
    </location>
</feature>